<dbReference type="PROSITE" id="PS51725">
    <property type="entry name" value="ABM"/>
    <property type="match status" value="1"/>
</dbReference>
<proteinExistence type="predicted"/>
<protein>
    <submittedName>
        <fullName evidence="2">Quinol monooxygenase YgiN</fullName>
    </submittedName>
</protein>
<dbReference type="GO" id="GO:0004497">
    <property type="term" value="F:monooxygenase activity"/>
    <property type="evidence" value="ECO:0007669"/>
    <property type="project" value="UniProtKB-KW"/>
</dbReference>
<evidence type="ECO:0000259" key="1">
    <source>
        <dbReference type="PROSITE" id="PS51725"/>
    </source>
</evidence>
<dbReference type="Proteomes" id="UP001262032">
    <property type="component" value="Unassembled WGS sequence"/>
</dbReference>
<evidence type="ECO:0000313" key="3">
    <source>
        <dbReference type="Proteomes" id="UP001262032"/>
    </source>
</evidence>
<comment type="caution">
    <text evidence="2">The sequence shown here is derived from an EMBL/GenBank/DDBJ whole genome shotgun (WGS) entry which is preliminary data.</text>
</comment>
<organism evidence="2 3">
    <name type="scientific">Pseudarthrobacter oxydans</name>
    <name type="common">Arthrobacter oxydans</name>
    <dbReference type="NCBI Taxonomy" id="1671"/>
    <lineage>
        <taxon>Bacteria</taxon>
        <taxon>Bacillati</taxon>
        <taxon>Actinomycetota</taxon>
        <taxon>Actinomycetes</taxon>
        <taxon>Micrococcales</taxon>
        <taxon>Micrococcaceae</taxon>
        <taxon>Pseudarthrobacter</taxon>
    </lineage>
</organism>
<dbReference type="PANTHER" id="PTHR33336:SF3">
    <property type="entry name" value="ABM DOMAIN-CONTAINING PROTEIN"/>
    <property type="match status" value="1"/>
</dbReference>
<feature type="domain" description="ABM" evidence="1">
    <location>
        <begin position="14"/>
        <end position="103"/>
    </location>
</feature>
<dbReference type="SUPFAM" id="SSF54909">
    <property type="entry name" value="Dimeric alpha+beta barrel"/>
    <property type="match status" value="1"/>
</dbReference>
<dbReference type="InterPro" id="IPR050744">
    <property type="entry name" value="AI-2_Isomerase_LsrG"/>
</dbReference>
<dbReference type="InterPro" id="IPR011008">
    <property type="entry name" value="Dimeric_a/b-barrel"/>
</dbReference>
<dbReference type="InterPro" id="IPR007138">
    <property type="entry name" value="ABM_dom"/>
</dbReference>
<dbReference type="Gene3D" id="3.30.70.100">
    <property type="match status" value="1"/>
</dbReference>
<name>A0AAW8NGS6_PSEOX</name>
<accession>A0AAW8NGS6</accession>
<dbReference type="AlphaFoldDB" id="A0AAW8NGS6"/>
<dbReference type="PANTHER" id="PTHR33336">
    <property type="entry name" value="QUINOL MONOOXYGENASE YGIN-RELATED"/>
    <property type="match status" value="1"/>
</dbReference>
<gene>
    <name evidence="2" type="ORF">J2X12_003366</name>
</gene>
<keyword evidence="2" id="KW-0503">Monooxygenase</keyword>
<dbReference type="Pfam" id="PF03992">
    <property type="entry name" value="ABM"/>
    <property type="match status" value="1"/>
</dbReference>
<dbReference type="EMBL" id="JAVDWN010000014">
    <property type="protein sequence ID" value="MDR7165317.1"/>
    <property type="molecule type" value="Genomic_DNA"/>
</dbReference>
<keyword evidence="2" id="KW-0560">Oxidoreductase</keyword>
<reference evidence="2" key="1">
    <citation type="submission" date="2023-07" db="EMBL/GenBank/DDBJ databases">
        <title>Sorghum-associated microbial communities from plants grown in Nebraska, USA.</title>
        <authorList>
            <person name="Schachtman D."/>
        </authorList>
    </citation>
    <scope>NUCLEOTIDE SEQUENCE</scope>
    <source>
        <strain evidence="2">BE261</strain>
    </source>
</reference>
<evidence type="ECO:0000313" key="2">
    <source>
        <dbReference type="EMBL" id="MDR7165317.1"/>
    </source>
</evidence>
<sequence>MPKPLPYRQETPETWLMPVFIAKAGHEAQLREALHSLQTLSRKDPGCLEYTVFTDEQQPGTFVLFEGWARSEDLEAHNEQDHVKEFVRAVDPLLSVPFSVTSLTPLS</sequence>